<evidence type="ECO:0000259" key="2">
    <source>
        <dbReference type="Pfam" id="PF13828"/>
    </source>
</evidence>
<keyword evidence="1" id="KW-0812">Transmembrane</keyword>
<reference evidence="3" key="1">
    <citation type="submission" date="2021-03" db="EMBL/GenBank/DDBJ databases">
        <title>Leucobacter chromiisoli sp. nov., isolated from chromium-containing soil of chemical plant.</title>
        <authorList>
            <person name="Xu Z."/>
        </authorList>
    </citation>
    <scope>NUCLEOTIDE SEQUENCE</scope>
    <source>
        <strain evidence="3">A2</strain>
    </source>
</reference>
<dbReference type="EMBL" id="JAGDYL010000036">
    <property type="protein sequence ID" value="MBO1806482.1"/>
    <property type="molecule type" value="Genomic_DNA"/>
</dbReference>
<dbReference type="InterPro" id="IPR025241">
    <property type="entry name" value="DUF4190"/>
</dbReference>
<feature type="domain" description="DUF4190" evidence="2">
    <location>
        <begin position="18"/>
        <end position="71"/>
    </location>
</feature>
<protein>
    <submittedName>
        <fullName evidence="3">DUF4190 domain-containing protein</fullName>
    </submittedName>
</protein>
<proteinExistence type="predicted"/>
<accession>A0A939RXS9</accession>
<keyword evidence="1" id="KW-1133">Transmembrane helix</keyword>
<sequence length="81" mass="8316">MSQHHNPIPQQPSMNIAAIVGFVLSLLGFNIVAVIVGAVGLSQIKKRGQRGRGFAIAAIVIGAIACVGVVLSIILQMNAGV</sequence>
<feature type="transmembrane region" description="Helical" evidence="1">
    <location>
        <begin position="53"/>
        <end position="75"/>
    </location>
</feature>
<comment type="caution">
    <text evidence="3">The sequence shown here is derived from an EMBL/GenBank/DDBJ whole genome shotgun (WGS) entry which is preliminary data.</text>
</comment>
<evidence type="ECO:0000313" key="3">
    <source>
        <dbReference type="EMBL" id="MBO1806482.1"/>
    </source>
</evidence>
<dbReference type="AlphaFoldDB" id="A0A939RXS9"/>
<evidence type="ECO:0000256" key="1">
    <source>
        <dbReference type="SAM" id="Phobius"/>
    </source>
</evidence>
<keyword evidence="4" id="KW-1185">Reference proteome</keyword>
<organism evidence="3 4">
    <name type="scientific">Leucobacter ruminantium</name>
    <dbReference type="NCBI Taxonomy" id="1289170"/>
    <lineage>
        <taxon>Bacteria</taxon>
        <taxon>Bacillati</taxon>
        <taxon>Actinomycetota</taxon>
        <taxon>Actinomycetes</taxon>
        <taxon>Micrococcales</taxon>
        <taxon>Microbacteriaceae</taxon>
        <taxon>Leucobacter</taxon>
    </lineage>
</organism>
<evidence type="ECO:0000313" key="4">
    <source>
        <dbReference type="Proteomes" id="UP000664398"/>
    </source>
</evidence>
<gene>
    <name evidence="3" type="ORF">J4H91_14345</name>
</gene>
<dbReference type="Proteomes" id="UP000664398">
    <property type="component" value="Unassembled WGS sequence"/>
</dbReference>
<keyword evidence="1" id="KW-0472">Membrane</keyword>
<dbReference type="Pfam" id="PF13828">
    <property type="entry name" value="DUF4190"/>
    <property type="match status" value="1"/>
</dbReference>
<name>A0A939RXS9_9MICO</name>
<feature type="transmembrane region" description="Helical" evidence="1">
    <location>
        <begin position="16"/>
        <end position="41"/>
    </location>
</feature>
<dbReference type="RefSeq" id="WP_208046938.1">
    <property type="nucleotide sequence ID" value="NZ_JAGDYL010000036.1"/>
</dbReference>